<dbReference type="InterPro" id="IPR001594">
    <property type="entry name" value="Palmitoyltrfase_DHHC"/>
</dbReference>
<dbReference type="GO" id="GO:0005794">
    <property type="term" value="C:Golgi apparatus"/>
    <property type="evidence" value="ECO:0007669"/>
    <property type="project" value="TreeGrafter"/>
</dbReference>
<proteinExistence type="inferred from homology"/>
<dbReference type="GO" id="GO:0019706">
    <property type="term" value="F:protein-cysteine S-palmitoyltransferase activity"/>
    <property type="evidence" value="ECO:0007669"/>
    <property type="project" value="UniProtKB-EC"/>
</dbReference>
<name>A0A1J4JY48_9EUKA</name>
<feature type="transmembrane region" description="Helical" evidence="7">
    <location>
        <begin position="187"/>
        <end position="207"/>
    </location>
</feature>
<feature type="domain" description="Palmitoyltransferase DHHC" evidence="8">
    <location>
        <begin position="112"/>
        <end position="225"/>
    </location>
</feature>
<dbReference type="Proteomes" id="UP000179807">
    <property type="component" value="Unassembled WGS sequence"/>
</dbReference>
<comment type="caution">
    <text evidence="9">The sequence shown here is derived from an EMBL/GenBank/DDBJ whole genome shotgun (WGS) entry which is preliminary data.</text>
</comment>
<dbReference type="GO" id="GO:0016020">
    <property type="term" value="C:membrane"/>
    <property type="evidence" value="ECO:0007669"/>
    <property type="project" value="UniProtKB-SubCell"/>
</dbReference>
<dbReference type="EC" id="2.3.1.225" evidence="7"/>
<keyword evidence="3 7" id="KW-0812">Transmembrane</keyword>
<dbReference type="GeneID" id="94841074"/>
<keyword evidence="2 7" id="KW-0808">Transferase</keyword>
<dbReference type="Pfam" id="PF01529">
    <property type="entry name" value="DHHC"/>
    <property type="match status" value="1"/>
</dbReference>
<evidence type="ECO:0000256" key="7">
    <source>
        <dbReference type="RuleBase" id="RU079119"/>
    </source>
</evidence>
<dbReference type="GO" id="GO:0005783">
    <property type="term" value="C:endoplasmic reticulum"/>
    <property type="evidence" value="ECO:0007669"/>
    <property type="project" value="TreeGrafter"/>
</dbReference>
<protein>
    <recommendedName>
        <fullName evidence="7">Palmitoyltransferase</fullName>
        <ecNumber evidence="7">2.3.1.225</ecNumber>
    </recommendedName>
</protein>
<dbReference type="PANTHER" id="PTHR22883:SF147">
    <property type="entry name" value="PALMITOYLTRANSFERASE"/>
    <property type="match status" value="1"/>
</dbReference>
<gene>
    <name evidence="9" type="ORF">TRFO_28762</name>
</gene>
<reference evidence="9" key="1">
    <citation type="submission" date="2016-10" db="EMBL/GenBank/DDBJ databases">
        <authorList>
            <person name="Benchimol M."/>
            <person name="Almeida L.G."/>
            <person name="Vasconcelos A.T."/>
            <person name="Perreira-Neves A."/>
            <person name="Rosa I.A."/>
            <person name="Tasca T."/>
            <person name="Bogo M.R."/>
            <person name="de Souza W."/>
        </authorList>
    </citation>
    <scope>NUCLEOTIDE SEQUENCE [LARGE SCALE GENOMIC DNA]</scope>
    <source>
        <strain evidence="9">K</strain>
    </source>
</reference>
<keyword evidence="6 7" id="KW-0012">Acyltransferase</keyword>
<dbReference type="RefSeq" id="XP_068357051.1">
    <property type="nucleotide sequence ID" value="XM_068506370.1"/>
</dbReference>
<keyword evidence="4 7" id="KW-1133">Transmembrane helix</keyword>
<evidence type="ECO:0000256" key="5">
    <source>
        <dbReference type="ARBA" id="ARBA00023136"/>
    </source>
</evidence>
<evidence type="ECO:0000259" key="8">
    <source>
        <dbReference type="Pfam" id="PF01529"/>
    </source>
</evidence>
<evidence type="ECO:0000256" key="2">
    <source>
        <dbReference type="ARBA" id="ARBA00022679"/>
    </source>
</evidence>
<feature type="transmembrane region" description="Helical" evidence="7">
    <location>
        <begin position="61"/>
        <end position="83"/>
    </location>
</feature>
<dbReference type="OrthoDB" id="331948at2759"/>
<dbReference type="PROSITE" id="PS50216">
    <property type="entry name" value="DHHC"/>
    <property type="match status" value="1"/>
</dbReference>
<sequence>MLVAGIPPTQPRINNIGYHIMRFLGPMLISGLSIGASTIFLYHSFSDKIFSTNHNERNFAFLIIIVLFTPIIMVTISLLYVIIGDPGSTKESIKQNKNKSFMTPEFLASFPKCQKCGLPKPPRAHHCSTCGRCHLKMDHHCPSVGVCIALRNQQPFLVMLRWGTTASMIYFITSLVMFFVSDRRKKMTMLFLGFMIFIIFLVIYSFYMDSFKKVKYNITTIEEMSGNNEYNIGYEENIRQVFGSGKFRYIIPKKSNLTGFEWALEEYKRRDTSNNIDNSHERIVFSSESV</sequence>
<comment type="similarity">
    <text evidence="7">Belongs to the DHHC palmitoyltransferase family.</text>
</comment>
<dbReference type="PANTHER" id="PTHR22883">
    <property type="entry name" value="ZINC FINGER DHHC DOMAIN CONTAINING PROTEIN"/>
    <property type="match status" value="1"/>
</dbReference>
<evidence type="ECO:0000256" key="6">
    <source>
        <dbReference type="ARBA" id="ARBA00023315"/>
    </source>
</evidence>
<keyword evidence="5 7" id="KW-0472">Membrane</keyword>
<evidence type="ECO:0000256" key="3">
    <source>
        <dbReference type="ARBA" id="ARBA00022692"/>
    </source>
</evidence>
<evidence type="ECO:0000256" key="1">
    <source>
        <dbReference type="ARBA" id="ARBA00004141"/>
    </source>
</evidence>
<comment type="subcellular location">
    <subcellularLocation>
        <location evidence="1">Membrane</location>
        <topology evidence="1">Multi-pass membrane protein</topology>
    </subcellularLocation>
</comment>
<evidence type="ECO:0000256" key="4">
    <source>
        <dbReference type="ARBA" id="ARBA00022989"/>
    </source>
</evidence>
<dbReference type="AlphaFoldDB" id="A0A1J4JY48"/>
<evidence type="ECO:0000313" key="10">
    <source>
        <dbReference type="Proteomes" id="UP000179807"/>
    </source>
</evidence>
<feature type="transmembrane region" description="Helical" evidence="7">
    <location>
        <begin position="20"/>
        <end position="41"/>
    </location>
</feature>
<accession>A0A1J4JY48</accession>
<dbReference type="VEuPathDB" id="TrichDB:TRFO_28762"/>
<comment type="catalytic activity">
    <reaction evidence="7">
        <text>L-cysteinyl-[protein] + hexadecanoyl-CoA = S-hexadecanoyl-L-cysteinyl-[protein] + CoA</text>
        <dbReference type="Rhea" id="RHEA:36683"/>
        <dbReference type="Rhea" id="RHEA-COMP:10131"/>
        <dbReference type="Rhea" id="RHEA-COMP:11032"/>
        <dbReference type="ChEBI" id="CHEBI:29950"/>
        <dbReference type="ChEBI" id="CHEBI:57287"/>
        <dbReference type="ChEBI" id="CHEBI:57379"/>
        <dbReference type="ChEBI" id="CHEBI:74151"/>
        <dbReference type="EC" id="2.3.1.225"/>
    </reaction>
</comment>
<feature type="transmembrane region" description="Helical" evidence="7">
    <location>
        <begin position="159"/>
        <end position="180"/>
    </location>
</feature>
<comment type="domain">
    <text evidence="7">The DHHC domain is required for palmitoyltransferase activity.</text>
</comment>
<keyword evidence="10" id="KW-1185">Reference proteome</keyword>
<evidence type="ECO:0000313" key="9">
    <source>
        <dbReference type="EMBL" id="OHT03915.1"/>
    </source>
</evidence>
<organism evidence="9 10">
    <name type="scientific">Tritrichomonas foetus</name>
    <dbReference type="NCBI Taxonomy" id="1144522"/>
    <lineage>
        <taxon>Eukaryota</taxon>
        <taxon>Metamonada</taxon>
        <taxon>Parabasalia</taxon>
        <taxon>Tritrichomonadida</taxon>
        <taxon>Tritrichomonadidae</taxon>
        <taxon>Tritrichomonas</taxon>
    </lineage>
</organism>
<dbReference type="InterPro" id="IPR039859">
    <property type="entry name" value="PFA4/ZDH16/20/ERF2-like"/>
</dbReference>
<dbReference type="GO" id="GO:0006612">
    <property type="term" value="P:protein targeting to membrane"/>
    <property type="evidence" value="ECO:0007669"/>
    <property type="project" value="TreeGrafter"/>
</dbReference>
<dbReference type="EMBL" id="MLAK01000813">
    <property type="protein sequence ID" value="OHT03915.1"/>
    <property type="molecule type" value="Genomic_DNA"/>
</dbReference>